<dbReference type="PANTHER" id="PTHR31441">
    <property type="entry name" value="FOLLICULIN FAMILY MEMBER"/>
    <property type="match status" value="1"/>
</dbReference>
<dbReference type="InterPro" id="IPR037521">
    <property type="entry name" value="FLCN/SMCR8_DENN"/>
</dbReference>
<dbReference type="InterPro" id="IPR037520">
    <property type="entry name" value="Folliculin/SMCR8_longin"/>
</dbReference>
<dbReference type="Proteomes" id="UP000001996">
    <property type="component" value="Unassembled WGS sequence"/>
</dbReference>
<keyword evidence="3" id="KW-1185">Reference proteome</keyword>
<evidence type="ECO:0000313" key="2">
    <source>
        <dbReference type="EMBL" id="EDK47332.1"/>
    </source>
</evidence>
<sequence length="229" mass="25867">MPNFIVSLSHFCELHGPSVIACTQTINDDRTDESLLASNSRSASCASCQLILPDAGAINLSSKSKGTHSFVTTHYPSSQTRYSALTKLVMKSLSVETNLDLSKPMFFGDAINGFCMNKIFKLYDINARGQERKYSIMVVSDSESDLLERWDIVSIYFSELISLIQHKVSETNKRIHEHNMKSKENVLDNEKYLRRSITRPKSLVELTGDDQIFLKLHLWAIELLKDVAS</sequence>
<reference evidence="2 3" key="1">
    <citation type="journal article" date="2009" name="Nature">
        <title>Evolution of pathogenicity and sexual reproduction in eight Candida genomes.</title>
        <authorList>
            <person name="Butler G."/>
            <person name="Rasmussen M.D."/>
            <person name="Lin M.F."/>
            <person name="Santos M.A."/>
            <person name="Sakthikumar S."/>
            <person name="Munro C.A."/>
            <person name="Rheinbay E."/>
            <person name="Grabherr M."/>
            <person name="Forche A."/>
            <person name="Reedy J.L."/>
            <person name="Agrafioti I."/>
            <person name="Arnaud M.B."/>
            <person name="Bates S."/>
            <person name="Brown A.J."/>
            <person name="Brunke S."/>
            <person name="Costanzo M.C."/>
            <person name="Fitzpatrick D.A."/>
            <person name="de Groot P.W."/>
            <person name="Harris D."/>
            <person name="Hoyer L.L."/>
            <person name="Hube B."/>
            <person name="Klis F.M."/>
            <person name="Kodira C."/>
            <person name="Lennard N."/>
            <person name="Logue M.E."/>
            <person name="Martin R."/>
            <person name="Neiman A.M."/>
            <person name="Nikolaou E."/>
            <person name="Quail M.A."/>
            <person name="Quinn J."/>
            <person name="Santos M.C."/>
            <person name="Schmitzberger F.F."/>
            <person name="Sherlock G."/>
            <person name="Shah P."/>
            <person name="Silverstein K.A."/>
            <person name="Skrzypek M.S."/>
            <person name="Soll D."/>
            <person name="Staggs R."/>
            <person name="Stansfield I."/>
            <person name="Stumpf M.P."/>
            <person name="Sudbery P.E."/>
            <person name="Srikantha T."/>
            <person name="Zeng Q."/>
            <person name="Berman J."/>
            <person name="Berriman M."/>
            <person name="Heitman J."/>
            <person name="Gow N.A."/>
            <person name="Lorenz M.C."/>
            <person name="Birren B.W."/>
            <person name="Kellis M."/>
            <person name="Cuomo C.A."/>
        </authorList>
    </citation>
    <scope>NUCLEOTIDE SEQUENCE [LARGE SCALE GENOMIC DNA]</scope>
    <source>
        <strain evidence="3">ATCC 11503 / BCRC 21390 / CBS 2605 / JCM 1781 / NBRC 1676 / NRRL YB-4239</strain>
    </source>
</reference>
<dbReference type="VEuPathDB" id="FungiDB:LELG_05513"/>
<evidence type="ECO:0000313" key="3">
    <source>
        <dbReference type="Proteomes" id="UP000001996"/>
    </source>
</evidence>
<dbReference type="HOGENOM" id="CLU_035854_1_0_1"/>
<dbReference type="PROSITE" id="PS51834">
    <property type="entry name" value="DENN_FLCN_SMCR8"/>
    <property type="match status" value="1"/>
</dbReference>
<feature type="domain" description="UDENN FLCN/SMCR8-type" evidence="1">
    <location>
        <begin position="41"/>
        <end position="229"/>
    </location>
</feature>
<dbReference type="eggNOG" id="KOG3715">
    <property type="taxonomic scope" value="Eukaryota"/>
</dbReference>
<accession>A5E7C4</accession>
<dbReference type="PANTHER" id="PTHR31441:SF2">
    <property type="entry name" value="FOLLICULIN"/>
    <property type="match status" value="1"/>
</dbReference>
<dbReference type="GO" id="GO:0071230">
    <property type="term" value="P:cellular response to amino acid stimulus"/>
    <property type="evidence" value="ECO:0007669"/>
    <property type="project" value="EnsemblFungi"/>
</dbReference>
<dbReference type="GO" id="GO:1904263">
    <property type="term" value="P:positive regulation of TORC1 signaling"/>
    <property type="evidence" value="ECO:0007669"/>
    <property type="project" value="EnsemblFungi"/>
</dbReference>
<proteinExistence type="predicted"/>
<gene>
    <name evidence="2" type="ORF">LELG_05513</name>
</gene>
<dbReference type="GO" id="GO:0005774">
    <property type="term" value="C:vacuolar membrane"/>
    <property type="evidence" value="ECO:0007669"/>
    <property type="project" value="EnsemblFungi"/>
</dbReference>
<dbReference type="InterPro" id="IPR021713">
    <property type="entry name" value="Folliculin"/>
</dbReference>
<dbReference type="Pfam" id="PF11704">
    <property type="entry name" value="Folliculin"/>
    <property type="match status" value="1"/>
</dbReference>
<dbReference type="FunCoup" id="A5E7C4">
    <property type="interactions" value="6"/>
</dbReference>
<organism evidence="2 3">
    <name type="scientific">Lodderomyces elongisporus (strain ATCC 11503 / CBS 2605 / JCM 1781 / NBRC 1676 / NRRL YB-4239)</name>
    <name type="common">Yeast</name>
    <name type="synonym">Saccharomyces elongisporus</name>
    <dbReference type="NCBI Taxonomy" id="379508"/>
    <lineage>
        <taxon>Eukaryota</taxon>
        <taxon>Fungi</taxon>
        <taxon>Dikarya</taxon>
        <taxon>Ascomycota</taxon>
        <taxon>Saccharomycotina</taxon>
        <taxon>Pichiomycetes</taxon>
        <taxon>Debaryomycetaceae</taxon>
        <taxon>Candida/Lodderomyces clade</taxon>
        <taxon>Lodderomyces</taxon>
    </lineage>
</organism>
<dbReference type="GO" id="GO:0005096">
    <property type="term" value="F:GTPase activator activity"/>
    <property type="evidence" value="ECO:0007669"/>
    <property type="project" value="EnsemblFungi"/>
</dbReference>
<dbReference type="InParanoid" id="A5E7C4"/>
<dbReference type="KEGG" id="lel:PVL30_005053"/>
<dbReference type="AlphaFoldDB" id="A5E7C4"/>
<dbReference type="OMA" id="THFCDKH"/>
<dbReference type="GO" id="GO:0005829">
    <property type="term" value="C:cytosol"/>
    <property type="evidence" value="ECO:0007669"/>
    <property type="project" value="TreeGrafter"/>
</dbReference>
<evidence type="ECO:0000259" key="1">
    <source>
        <dbReference type="PROSITE" id="PS51834"/>
    </source>
</evidence>
<dbReference type="GO" id="GO:1990877">
    <property type="term" value="C:FNIP-folliculin RagC/D GAP"/>
    <property type="evidence" value="ECO:0007669"/>
    <property type="project" value="EnsemblFungi"/>
</dbReference>
<dbReference type="EMBL" id="CH981533">
    <property type="protein sequence ID" value="EDK47332.1"/>
    <property type="molecule type" value="Genomic_DNA"/>
</dbReference>
<protein>
    <recommendedName>
        <fullName evidence="1">UDENN FLCN/SMCR8-type domain-containing protein</fullName>
    </recommendedName>
</protein>
<dbReference type="GeneID" id="5230387"/>
<dbReference type="STRING" id="379508.A5E7C4"/>
<dbReference type="OrthoDB" id="5599713at2759"/>
<name>A5E7C4_LODEL</name>